<proteinExistence type="predicted"/>
<dbReference type="AlphaFoldDB" id="A0A7W7PZ73"/>
<evidence type="ECO:0000313" key="1">
    <source>
        <dbReference type="EMBL" id="MBB4904022.1"/>
    </source>
</evidence>
<evidence type="ECO:0000313" key="2">
    <source>
        <dbReference type="Proteomes" id="UP000520767"/>
    </source>
</evidence>
<organism evidence="1 2">
    <name type="scientific">Actinophytocola algeriensis</name>
    <dbReference type="NCBI Taxonomy" id="1768010"/>
    <lineage>
        <taxon>Bacteria</taxon>
        <taxon>Bacillati</taxon>
        <taxon>Actinomycetota</taxon>
        <taxon>Actinomycetes</taxon>
        <taxon>Pseudonocardiales</taxon>
        <taxon>Pseudonocardiaceae</taxon>
    </lineage>
</organism>
<reference evidence="1 2" key="1">
    <citation type="submission" date="2020-08" db="EMBL/GenBank/DDBJ databases">
        <title>Genomic Encyclopedia of Type Strains, Phase III (KMG-III): the genomes of soil and plant-associated and newly described type strains.</title>
        <authorList>
            <person name="Whitman W."/>
        </authorList>
    </citation>
    <scope>NUCLEOTIDE SEQUENCE [LARGE SCALE GENOMIC DNA]</scope>
    <source>
        <strain evidence="1 2">CECT 8960</strain>
    </source>
</reference>
<keyword evidence="2" id="KW-1185">Reference proteome</keyword>
<dbReference type="Proteomes" id="UP000520767">
    <property type="component" value="Unassembled WGS sequence"/>
</dbReference>
<accession>A0A7W7PZ73</accession>
<dbReference type="EMBL" id="JACHJQ010000001">
    <property type="protein sequence ID" value="MBB4904022.1"/>
    <property type="molecule type" value="Genomic_DNA"/>
</dbReference>
<name>A0A7W7PZ73_9PSEU</name>
<dbReference type="RefSeq" id="WP_184808331.1">
    <property type="nucleotide sequence ID" value="NZ_JACHJQ010000001.1"/>
</dbReference>
<protein>
    <submittedName>
        <fullName evidence="1">Uncharacterized protein</fullName>
    </submittedName>
</protein>
<sequence>MLSVKISFAPHVGHQTPLVELVETPSTVEISLEDGAHTFQSEDVDVGKFTAFGNRRLLGRLVFGYVYDEARHTVTVCGTDFASADGLRLVTFPAGTEECCYHRAAGSAGFLADDLMGNRHWNCRTPLTVGVDEVLRGMARAANESLIAALKSLPGLIVRVRTTPPEISPDDYQKLLVVYRDGVFQGLYEPGAELGPQDEVVTIESVWGGTVHFSVGEAFANVIGSTNDPRIAGKTWINLWADQFGVYPNICTSYHFNGFNCGTSFVGGHIITGTVAHTMPKGSDSVYIMPICQPHNHNDNVFMEALEYQDGIWLKDYLGGP</sequence>
<gene>
    <name evidence="1" type="ORF">FHR82_000232</name>
</gene>
<comment type="caution">
    <text evidence="1">The sequence shown here is derived from an EMBL/GenBank/DDBJ whole genome shotgun (WGS) entry which is preliminary data.</text>
</comment>